<reference evidence="1 2" key="1">
    <citation type="journal article" date="2018" name="Sci. Rep.">
        <title>Genomic signatures of local adaptation to the degree of environmental predictability in rotifers.</title>
        <authorList>
            <person name="Franch-Gras L."/>
            <person name="Hahn C."/>
            <person name="Garcia-Roger E.M."/>
            <person name="Carmona M.J."/>
            <person name="Serra M."/>
            <person name="Gomez A."/>
        </authorList>
    </citation>
    <scope>NUCLEOTIDE SEQUENCE [LARGE SCALE GENOMIC DNA]</scope>
    <source>
        <strain evidence="1">HYR1</strain>
    </source>
</reference>
<sequence length="319" mass="36118">MRGHFSRSARGRVFARAQFLSRNYQVKICGRIGFLIGRASIHKLCCLLGFLACRAYLNPATELSWRGIGNIQESLSKIRLMLGLEWRLLSFQVFFLSERVPFIESSHSDCRIGHVMMFDILDRVSFILGLLGQPNIHGRRWTLRVVLKGNFFCLHSWINLLTSELLPFIWANLLSALFRLVIEELFLGFMGGEPEEEIRGGAIGFSTGTWLGGLFRFVRLPFMYFSKSSLARLVLVDARLSLIEPLWIRSVEFQPLRRLGRVFTPVGGDGGMAIVFLNSSGSVEFILFRLAGAVLLNSLLIEFVLMGLGGRPRPTWNDL</sequence>
<dbReference type="EMBL" id="REGN01003715">
    <property type="protein sequence ID" value="RNA21194.1"/>
    <property type="molecule type" value="Genomic_DNA"/>
</dbReference>
<evidence type="ECO:0000313" key="1">
    <source>
        <dbReference type="EMBL" id="RNA21194.1"/>
    </source>
</evidence>
<proteinExistence type="predicted"/>
<comment type="caution">
    <text evidence="1">The sequence shown here is derived from an EMBL/GenBank/DDBJ whole genome shotgun (WGS) entry which is preliminary data.</text>
</comment>
<gene>
    <name evidence="1" type="ORF">BpHYR1_001261</name>
</gene>
<dbReference type="Proteomes" id="UP000276133">
    <property type="component" value="Unassembled WGS sequence"/>
</dbReference>
<protein>
    <submittedName>
        <fullName evidence="1">Uncharacterized protein</fullName>
    </submittedName>
</protein>
<organism evidence="1 2">
    <name type="scientific">Brachionus plicatilis</name>
    <name type="common">Marine rotifer</name>
    <name type="synonym">Brachionus muelleri</name>
    <dbReference type="NCBI Taxonomy" id="10195"/>
    <lineage>
        <taxon>Eukaryota</taxon>
        <taxon>Metazoa</taxon>
        <taxon>Spiralia</taxon>
        <taxon>Gnathifera</taxon>
        <taxon>Rotifera</taxon>
        <taxon>Eurotatoria</taxon>
        <taxon>Monogononta</taxon>
        <taxon>Pseudotrocha</taxon>
        <taxon>Ploima</taxon>
        <taxon>Brachionidae</taxon>
        <taxon>Brachionus</taxon>
    </lineage>
</organism>
<evidence type="ECO:0000313" key="2">
    <source>
        <dbReference type="Proteomes" id="UP000276133"/>
    </source>
</evidence>
<accession>A0A3M7RCR2</accession>
<keyword evidence="2" id="KW-1185">Reference proteome</keyword>
<dbReference type="AlphaFoldDB" id="A0A3M7RCR2"/>
<name>A0A3M7RCR2_BRAPC</name>